<organism evidence="7 8">
    <name type="scientific">Marivirga sericea</name>
    <dbReference type="NCBI Taxonomy" id="1028"/>
    <lineage>
        <taxon>Bacteria</taxon>
        <taxon>Pseudomonadati</taxon>
        <taxon>Bacteroidota</taxon>
        <taxon>Cytophagia</taxon>
        <taxon>Cytophagales</taxon>
        <taxon>Marivirgaceae</taxon>
        <taxon>Marivirga</taxon>
    </lineage>
</organism>
<dbReference type="SUPFAM" id="SSF46626">
    <property type="entry name" value="Cytochrome c"/>
    <property type="match status" value="1"/>
</dbReference>
<keyword evidence="2 4" id="KW-0479">Metal-binding</keyword>
<dbReference type="STRING" id="1028.SAMN05661096_03547"/>
<accession>A0A1X7L6P5</accession>
<dbReference type="GO" id="GO:0009055">
    <property type="term" value="F:electron transfer activity"/>
    <property type="evidence" value="ECO:0007669"/>
    <property type="project" value="InterPro"/>
</dbReference>
<dbReference type="InterPro" id="IPR009056">
    <property type="entry name" value="Cyt_c-like_dom"/>
</dbReference>
<dbReference type="PANTHER" id="PTHR40394">
    <property type="entry name" value="LIPOPROTEIN-RELATED"/>
    <property type="match status" value="1"/>
</dbReference>
<evidence type="ECO:0000256" key="3">
    <source>
        <dbReference type="ARBA" id="ARBA00023004"/>
    </source>
</evidence>
<evidence type="ECO:0000313" key="8">
    <source>
        <dbReference type="Proteomes" id="UP000193804"/>
    </source>
</evidence>
<evidence type="ECO:0000313" key="7">
    <source>
        <dbReference type="EMBL" id="SMG48912.1"/>
    </source>
</evidence>
<keyword evidence="1 4" id="KW-0349">Heme</keyword>
<gene>
    <name evidence="7" type="ORF">SAMN05661096_03547</name>
</gene>
<name>A0A1X7L6P5_9BACT</name>
<dbReference type="PROSITE" id="PS51007">
    <property type="entry name" value="CYTC"/>
    <property type="match status" value="1"/>
</dbReference>
<dbReference type="GO" id="GO:0020037">
    <property type="term" value="F:heme binding"/>
    <property type="evidence" value="ECO:0007669"/>
    <property type="project" value="InterPro"/>
</dbReference>
<evidence type="ECO:0000256" key="2">
    <source>
        <dbReference type="ARBA" id="ARBA00022723"/>
    </source>
</evidence>
<dbReference type="AlphaFoldDB" id="A0A1X7L6P5"/>
<evidence type="ECO:0000256" key="1">
    <source>
        <dbReference type="ARBA" id="ARBA00022617"/>
    </source>
</evidence>
<feature type="signal peptide" evidence="5">
    <location>
        <begin position="1"/>
        <end position="21"/>
    </location>
</feature>
<dbReference type="Proteomes" id="UP000193804">
    <property type="component" value="Unassembled WGS sequence"/>
</dbReference>
<evidence type="ECO:0000256" key="5">
    <source>
        <dbReference type="SAM" id="SignalP"/>
    </source>
</evidence>
<keyword evidence="3 4" id="KW-0408">Iron</keyword>
<dbReference type="OrthoDB" id="9796771at2"/>
<sequence>MMNRNKIFQILFFGLVTVVMVACSPGEDNPGTEYAPNMYHAVSYEPLTQITEKDAGAWVSSDEDEYGEYFNSNPNNPFGMTMRRPAENTVPRDENGMLPYRLPKDSVELAARIMKNPLPETEEIVAEGKVLYTKYCTHCHGENGGGSMDETAKVGAVYQGVPSYSAGATSQLSEGHIFHVITHGIRRMGAHGSQVQQEDRWKIVRYVQTLQKQD</sequence>
<evidence type="ECO:0000256" key="4">
    <source>
        <dbReference type="PROSITE-ProRule" id="PRU00433"/>
    </source>
</evidence>
<dbReference type="PROSITE" id="PS51257">
    <property type="entry name" value="PROKAR_LIPOPROTEIN"/>
    <property type="match status" value="1"/>
</dbReference>
<proteinExistence type="predicted"/>
<feature type="domain" description="Cytochrome c" evidence="6">
    <location>
        <begin position="123"/>
        <end position="211"/>
    </location>
</feature>
<dbReference type="Gene3D" id="1.10.760.10">
    <property type="entry name" value="Cytochrome c-like domain"/>
    <property type="match status" value="1"/>
</dbReference>
<keyword evidence="5" id="KW-0732">Signal</keyword>
<dbReference type="PANTHER" id="PTHR40394:SF2">
    <property type="entry name" value="QUINOL:CYTOCHROME C OXIDOREDUCTASE MEMBRANE PROTEIN"/>
    <property type="match status" value="1"/>
</dbReference>
<keyword evidence="8" id="KW-1185">Reference proteome</keyword>
<dbReference type="InterPro" id="IPR036909">
    <property type="entry name" value="Cyt_c-like_dom_sf"/>
</dbReference>
<reference evidence="8" key="1">
    <citation type="submission" date="2017-04" db="EMBL/GenBank/DDBJ databases">
        <authorList>
            <person name="Varghese N."/>
            <person name="Submissions S."/>
        </authorList>
    </citation>
    <scope>NUCLEOTIDE SEQUENCE [LARGE SCALE GENOMIC DNA]</scope>
    <source>
        <strain evidence="8">DSM 4125</strain>
    </source>
</reference>
<dbReference type="RefSeq" id="WP_085518747.1">
    <property type="nucleotide sequence ID" value="NZ_FXAW01000008.1"/>
</dbReference>
<protein>
    <submittedName>
        <fullName evidence="7">Cytochrome C oxidase, cbb3-type, subunit III</fullName>
    </submittedName>
</protein>
<evidence type="ECO:0000259" key="6">
    <source>
        <dbReference type="PROSITE" id="PS51007"/>
    </source>
</evidence>
<dbReference type="GO" id="GO:0046872">
    <property type="term" value="F:metal ion binding"/>
    <property type="evidence" value="ECO:0007669"/>
    <property type="project" value="UniProtKB-KW"/>
</dbReference>
<dbReference type="EMBL" id="FXAW01000008">
    <property type="protein sequence ID" value="SMG48912.1"/>
    <property type="molecule type" value="Genomic_DNA"/>
</dbReference>
<dbReference type="Pfam" id="PF13442">
    <property type="entry name" value="Cytochrome_CBB3"/>
    <property type="match status" value="1"/>
</dbReference>
<feature type="chain" id="PRO_5012417310" evidence="5">
    <location>
        <begin position="22"/>
        <end position="214"/>
    </location>
</feature>